<feature type="compositionally biased region" description="Polar residues" evidence="2">
    <location>
        <begin position="41"/>
        <end position="51"/>
    </location>
</feature>
<dbReference type="STRING" id="112498.A0A2D3ULX0"/>
<feature type="compositionally biased region" description="Pro residues" evidence="2">
    <location>
        <begin position="533"/>
        <end position="543"/>
    </location>
</feature>
<reference evidence="3 4" key="1">
    <citation type="submission" date="2016-03" db="EMBL/GenBank/DDBJ databases">
        <authorList>
            <person name="Ploux O."/>
        </authorList>
    </citation>
    <scope>NUCLEOTIDE SEQUENCE [LARGE SCALE GENOMIC DNA]</scope>
    <source>
        <strain evidence="3 4">URUG2</strain>
    </source>
</reference>
<organism evidence="3 4">
    <name type="scientific">Ramularia collo-cygni</name>
    <dbReference type="NCBI Taxonomy" id="112498"/>
    <lineage>
        <taxon>Eukaryota</taxon>
        <taxon>Fungi</taxon>
        <taxon>Dikarya</taxon>
        <taxon>Ascomycota</taxon>
        <taxon>Pezizomycotina</taxon>
        <taxon>Dothideomycetes</taxon>
        <taxon>Dothideomycetidae</taxon>
        <taxon>Mycosphaerellales</taxon>
        <taxon>Mycosphaerellaceae</taxon>
        <taxon>Ramularia</taxon>
    </lineage>
</organism>
<name>A0A2D3ULX0_9PEZI</name>
<dbReference type="OrthoDB" id="272077at2759"/>
<proteinExistence type="predicted"/>
<keyword evidence="1" id="KW-0677">Repeat</keyword>
<dbReference type="InterPro" id="IPR006597">
    <property type="entry name" value="Sel1-like"/>
</dbReference>
<feature type="compositionally biased region" description="Basic and acidic residues" evidence="2">
    <location>
        <begin position="1038"/>
        <end position="1056"/>
    </location>
</feature>
<keyword evidence="4" id="KW-1185">Reference proteome</keyword>
<dbReference type="AlphaFoldDB" id="A0A2D3ULX0"/>
<sequence>MAYDQGAAYEPPQRNYLPQPHASNPAHNGYQNDYAEYASTPYDQYPQNYGHQQHGGYDAQPAYSNGHASGYQNSAYDDRPQASPERAYDPRYQPRAQNGPPTGQGQPPVQRGPPPQQGRQPQREDARQNGRSQQRPRDPRDQRGMDPRGRGNGPPSGGAQDPMADWKAREKAKLKKQAQAPESLPIDNAFPVFPKRNESSMDRSGGASSRASGDRNRPRTSGNSRPREDKHATGASSRAEYGRHDSNERAYGGQNVAPQHTSDRHWNGEQPSNNAGASAHEQYPAQWPIVDDHAQPPPQQVNGYAQSYAPDPQEYQYKSRQDSQPRAAAVPRPATSHDQAISPSSHYPQEPRPWVQQGPASDSGHSLGEIYDDYADTSAEPQPGQLKRVPTNRDEEIEFEMPDFDSAAPGQTSLAQKKAAPPPIDSMATATPPPVSSARSAPPGVHGNGYGPRPPYDQSSRSTPALNQQRGAPPGRGMPGPYAQQGYDLPHRGPPQQDPGYGRGGPMQPPRAPFAHEPPARRSLDDARQGPRRPGPGQPPPPQRFDQYGRPIRPPPGPGRPDMDRSATWADPRQVRGNGPPPPPHQQGPRGPPNGAPLTQQRSNPDALPQHPVPVRPGLMEQSEPQAAKPPPVRNYNGTGSIPPTSSGPPPAPSARDRQASIDLFARPVTLAEIDQLRAAADSTNSPKQGLILVKKLVEAAAVLATEGGRADQKTTAKNRERYITEAYKRLKKHVTNGYPDAQFYLADCYGQGMLGLEVDTKEAFKLYQAAGKAGHPQAAYRTAVCCEMGPEEGGGTSRDYPKAVQWYRRAAALGDAAAMYKIGAILLKGLLGQPRNIADAVTWLKRGAERADIDHPHALHELAGLYESANTNPEIRNKVIADDAYARDLFQQAAGLGYKFSQFRLGQAYEYGLLGLPTDNRTSISWYTKAAAQGEHQAELALSGWYLTGAEGILEHSETEAYLWARKAAASEPPLPKAMFAMGHFTEVGIGCPANMEEARKWYGRAASHKFPKAIERLEELRKGGGKAGKAPQGKLSRKEGKRDQKKDEENCSVM</sequence>
<evidence type="ECO:0000313" key="4">
    <source>
        <dbReference type="Proteomes" id="UP000225277"/>
    </source>
</evidence>
<feature type="compositionally biased region" description="Basic and acidic residues" evidence="2">
    <location>
        <begin position="135"/>
        <end position="149"/>
    </location>
</feature>
<dbReference type="Gene3D" id="1.25.40.10">
    <property type="entry name" value="Tetratricopeptide repeat domain"/>
    <property type="match status" value="2"/>
</dbReference>
<feature type="compositionally biased region" description="Polar residues" evidence="2">
    <location>
        <begin position="21"/>
        <end position="31"/>
    </location>
</feature>
<feature type="compositionally biased region" description="Low complexity" evidence="2">
    <location>
        <begin position="470"/>
        <end position="481"/>
    </location>
</feature>
<evidence type="ECO:0000256" key="1">
    <source>
        <dbReference type="ARBA" id="ARBA00022737"/>
    </source>
</evidence>
<dbReference type="Pfam" id="PF08238">
    <property type="entry name" value="Sel1"/>
    <property type="match status" value="7"/>
</dbReference>
<feature type="compositionally biased region" description="Low complexity" evidence="2">
    <location>
        <begin position="97"/>
        <end position="109"/>
    </location>
</feature>
<dbReference type="SUPFAM" id="SSF81901">
    <property type="entry name" value="HCP-like"/>
    <property type="match status" value="2"/>
</dbReference>
<feature type="compositionally biased region" description="Polar residues" evidence="2">
    <location>
        <begin position="62"/>
        <end position="75"/>
    </location>
</feature>
<dbReference type="EMBL" id="FJUY01000001">
    <property type="protein sequence ID" value="CZT15662.1"/>
    <property type="molecule type" value="Genomic_DNA"/>
</dbReference>
<dbReference type="PANTHER" id="PTHR46430">
    <property type="entry name" value="PROTEIN SKT5-RELATED"/>
    <property type="match status" value="1"/>
</dbReference>
<feature type="region of interest" description="Disordered" evidence="2">
    <location>
        <begin position="1"/>
        <end position="657"/>
    </location>
</feature>
<feature type="compositionally biased region" description="Low complexity" evidence="2">
    <location>
        <begin position="426"/>
        <end position="443"/>
    </location>
</feature>
<evidence type="ECO:0000313" key="3">
    <source>
        <dbReference type="EMBL" id="CZT15662.1"/>
    </source>
</evidence>
<protein>
    <submittedName>
        <fullName evidence="3">Uncharacterized protein</fullName>
    </submittedName>
</protein>
<feature type="compositionally biased region" description="Low complexity" evidence="2">
    <location>
        <begin position="202"/>
        <end position="211"/>
    </location>
</feature>
<feature type="compositionally biased region" description="Polar residues" evidence="2">
    <location>
        <begin position="457"/>
        <end position="469"/>
    </location>
</feature>
<dbReference type="PANTHER" id="PTHR46430:SF3">
    <property type="entry name" value="ACTIVATOR OF C KINASE PROTEIN 1"/>
    <property type="match status" value="1"/>
</dbReference>
<dbReference type="InterPro" id="IPR011990">
    <property type="entry name" value="TPR-like_helical_dom_sf"/>
</dbReference>
<dbReference type="Proteomes" id="UP000225277">
    <property type="component" value="Unassembled WGS sequence"/>
</dbReference>
<evidence type="ECO:0000256" key="2">
    <source>
        <dbReference type="SAM" id="MobiDB-lite"/>
    </source>
</evidence>
<feature type="region of interest" description="Disordered" evidence="2">
    <location>
        <begin position="1020"/>
        <end position="1056"/>
    </location>
</feature>
<dbReference type="SMART" id="SM00671">
    <property type="entry name" value="SEL1"/>
    <property type="match status" value="7"/>
</dbReference>
<dbReference type="RefSeq" id="XP_023622558.1">
    <property type="nucleotide sequence ID" value="XM_023766790.1"/>
</dbReference>
<accession>A0A2D3ULX0</accession>
<feature type="compositionally biased region" description="Polar residues" evidence="2">
    <location>
        <begin position="336"/>
        <end position="347"/>
    </location>
</feature>
<gene>
    <name evidence="3" type="ORF">RCC_01496</name>
</gene>
<feature type="compositionally biased region" description="Basic and acidic residues" evidence="2">
    <location>
        <begin position="518"/>
        <end position="529"/>
    </location>
</feature>
<dbReference type="InterPro" id="IPR051726">
    <property type="entry name" value="Chitin_Synth_Reg"/>
</dbReference>
<dbReference type="GeneID" id="35596740"/>
<feature type="compositionally biased region" description="Pro residues" evidence="2">
    <location>
        <begin position="579"/>
        <end position="595"/>
    </location>
</feature>